<reference evidence="1" key="1">
    <citation type="submission" date="2020-04" db="EMBL/GenBank/DDBJ databases">
        <authorList>
            <person name="Alioto T."/>
            <person name="Alioto T."/>
            <person name="Gomez Garrido J."/>
        </authorList>
    </citation>
    <scope>NUCLEOTIDE SEQUENCE</scope>
    <source>
        <strain evidence="1">A484AB</strain>
    </source>
</reference>
<feature type="non-terminal residue" evidence="1">
    <location>
        <position position="1"/>
    </location>
</feature>
<dbReference type="InterPro" id="IPR031248">
    <property type="entry name" value="RNF213"/>
</dbReference>
<accession>A0A6S7L4J5</accession>
<dbReference type="Proteomes" id="UP001152795">
    <property type="component" value="Unassembled WGS sequence"/>
</dbReference>
<sequence>MEKFHSEEYQRTFQYLTQFENGSNLDKFSFIYKPSVIIGEDDLKASVEALKIIIKYCGIRDSSWAELHHFVNFLNIQLRDCEESVFCDPVLVGDLLQGFRTFAVRFMIQMSRDFATRSLSDNILGVEDASRPEEDDDLTPFKIRRRWESSPHPYIFFNHDRNSMTFLGFLLSKKGDLLDPGTNSILEQRLMEPTLRDQLKHQGVDFDVNYEKRDRMARIANLCSVMGMIQIPDYDPDPTYELTTDNVKKILAIHMRF</sequence>
<evidence type="ECO:0000313" key="2">
    <source>
        <dbReference type="Proteomes" id="UP001152795"/>
    </source>
</evidence>
<protein>
    <submittedName>
        <fullName evidence="1">Uncharacterized protein</fullName>
    </submittedName>
</protein>
<dbReference type="AlphaFoldDB" id="A0A6S7L4J5"/>
<comment type="caution">
    <text evidence="1">The sequence shown here is derived from an EMBL/GenBank/DDBJ whole genome shotgun (WGS) entry which is preliminary data.</text>
</comment>
<dbReference type="EMBL" id="CACRXK020014771">
    <property type="protein sequence ID" value="CAB4027389.1"/>
    <property type="molecule type" value="Genomic_DNA"/>
</dbReference>
<dbReference type="PANTHER" id="PTHR22605">
    <property type="entry name" value="RZ-TYPE DOMAIN-CONTAINING PROTEIN"/>
    <property type="match status" value="1"/>
</dbReference>
<dbReference type="OrthoDB" id="5987279at2759"/>
<dbReference type="GO" id="GO:0016887">
    <property type="term" value="F:ATP hydrolysis activity"/>
    <property type="evidence" value="ECO:0007669"/>
    <property type="project" value="InterPro"/>
</dbReference>
<organism evidence="1 2">
    <name type="scientific">Paramuricea clavata</name>
    <name type="common">Red gorgonian</name>
    <name type="synonym">Violescent sea-whip</name>
    <dbReference type="NCBI Taxonomy" id="317549"/>
    <lineage>
        <taxon>Eukaryota</taxon>
        <taxon>Metazoa</taxon>
        <taxon>Cnidaria</taxon>
        <taxon>Anthozoa</taxon>
        <taxon>Octocorallia</taxon>
        <taxon>Malacalcyonacea</taxon>
        <taxon>Plexauridae</taxon>
        <taxon>Paramuricea</taxon>
    </lineage>
</organism>
<name>A0A6S7L4J5_PARCT</name>
<evidence type="ECO:0000313" key="1">
    <source>
        <dbReference type="EMBL" id="CAB4027389.1"/>
    </source>
</evidence>
<dbReference type="GO" id="GO:0004842">
    <property type="term" value="F:ubiquitin-protein transferase activity"/>
    <property type="evidence" value="ECO:0007669"/>
    <property type="project" value="InterPro"/>
</dbReference>
<keyword evidence="2" id="KW-1185">Reference proteome</keyword>
<dbReference type="PANTHER" id="PTHR22605:SF16">
    <property type="entry name" value="E3 UBIQUITIN-PROTEIN LIGASE RNF213"/>
    <property type="match status" value="1"/>
</dbReference>
<proteinExistence type="predicted"/>
<gene>
    <name evidence="1" type="ORF">PACLA_8A051505</name>
</gene>